<name>A0AAC8TAZ7_9BACT</name>
<keyword evidence="5" id="KW-0255">Endonuclease</keyword>
<evidence type="ECO:0000313" key="6">
    <source>
        <dbReference type="Proteomes" id="UP000035579"/>
    </source>
</evidence>
<gene>
    <name evidence="4" type="ORF">AA314_00739</name>
    <name evidence="5" type="ORF">ATI61_106490</name>
</gene>
<dbReference type="EMBL" id="QUMU01000006">
    <property type="protein sequence ID" value="REG31020.1"/>
    <property type="molecule type" value="Genomic_DNA"/>
</dbReference>
<proteinExistence type="predicted"/>
<dbReference type="RefSeq" id="WP_053066061.1">
    <property type="nucleotide sequence ID" value="NZ_CP011509.1"/>
</dbReference>
<feature type="domain" description="Tox-REase-5" evidence="3">
    <location>
        <begin position="256"/>
        <end position="342"/>
    </location>
</feature>
<reference evidence="4 6" key="1">
    <citation type="submission" date="2015-05" db="EMBL/GenBank/DDBJ databases">
        <title>Genome assembly of Archangium gephyra DSM 2261.</title>
        <authorList>
            <person name="Sharma G."/>
            <person name="Subramanian S."/>
        </authorList>
    </citation>
    <scope>NUCLEOTIDE SEQUENCE [LARGE SCALE GENOMIC DNA]</scope>
    <source>
        <strain evidence="4 6">DSM 2261</strain>
    </source>
</reference>
<dbReference type="InterPro" id="IPR028904">
    <property type="entry name" value="Tox-REase-5_dom"/>
</dbReference>
<evidence type="ECO:0000259" key="3">
    <source>
        <dbReference type="Pfam" id="PF15648"/>
    </source>
</evidence>
<dbReference type="Proteomes" id="UP000035579">
    <property type="component" value="Chromosome"/>
</dbReference>
<dbReference type="EMBL" id="CP011509">
    <property type="protein sequence ID" value="AKI99112.1"/>
    <property type="molecule type" value="Genomic_DNA"/>
</dbReference>
<dbReference type="Proteomes" id="UP000256345">
    <property type="component" value="Unassembled WGS sequence"/>
</dbReference>
<feature type="chain" id="PRO_5042277706" evidence="2">
    <location>
        <begin position="23"/>
        <end position="366"/>
    </location>
</feature>
<feature type="region of interest" description="Disordered" evidence="1">
    <location>
        <begin position="227"/>
        <end position="246"/>
    </location>
</feature>
<dbReference type="AlphaFoldDB" id="A0AAC8TAZ7"/>
<dbReference type="Pfam" id="PF15648">
    <property type="entry name" value="Tox-REase-5"/>
    <property type="match status" value="1"/>
</dbReference>
<evidence type="ECO:0000256" key="1">
    <source>
        <dbReference type="SAM" id="MobiDB-lite"/>
    </source>
</evidence>
<evidence type="ECO:0000313" key="7">
    <source>
        <dbReference type="Proteomes" id="UP000256345"/>
    </source>
</evidence>
<keyword evidence="7" id="KW-1185">Reference proteome</keyword>
<keyword evidence="5" id="KW-0540">Nuclease</keyword>
<protein>
    <submittedName>
        <fullName evidence="4">Hemagglutinin-related protein</fullName>
    </submittedName>
    <submittedName>
        <fullName evidence="5">Restriction endonuclease fold toxin 5 of polymorphic toxin system</fullName>
    </submittedName>
</protein>
<organism evidence="4 6">
    <name type="scientific">Archangium gephyra</name>
    <dbReference type="NCBI Taxonomy" id="48"/>
    <lineage>
        <taxon>Bacteria</taxon>
        <taxon>Pseudomonadati</taxon>
        <taxon>Myxococcota</taxon>
        <taxon>Myxococcia</taxon>
        <taxon>Myxococcales</taxon>
        <taxon>Cystobacterineae</taxon>
        <taxon>Archangiaceae</taxon>
        <taxon>Archangium</taxon>
    </lineage>
</organism>
<evidence type="ECO:0000256" key="2">
    <source>
        <dbReference type="SAM" id="SignalP"/>
    </source>
</evidence>
<evidence type="ECO:0000313" key="4">
    <source>
        <dbReference type="EMBL" id="AKI99112.1"/>
    </source>
</evidence>
<accession>A0AAC8TAZ7</accession>
<dbReference type="KEGG" id="age:AA314_00739"/>
<sequence length="366" mass="39388">MRFPILAALLATVLLLASSALAAEPDDFQVLLRHSGLPQSVHLAPGQSLTPEKAQALWRGLVDGPANLRTFAPRTTLARLLREASATPLPYAELLARTARFRPLVVARPDGYCAVALTGTPISWLGQPTLQQGELYAEYFARYGAMNLEDQIREASRLTTHLMTLQGGAATVGPRLASATKLPVLTLSARGTLAVHEVAVPAGAVTAVVGAGATPVSIVLMAQGGNAGGSTPTWPPPPAGPGQWTQKAESMSDEARRFQYEMTGAPEGWVYRVRTGPGPKDFVDFDGFKDGVLLEVKGPGYKALLEKMQGKPWFEGLDEMLEQAKRQLKAAGSTPIRWHFAEQDVSALMRKLLKANRLDKRIEVLP</sequence>
<feature type="signal peptide" evidence="2">
    <location>
        <begin position="1"/>
        <end position="22"/>
    </location>
</feature>
<dbReference type="GO" id="GO:0004519">
    <property type="term" value="F:endonuclease activity"/>
    <property type="evidence" value="ECO:0007669"/>
    <property type="project" value="UniProtKB-KW"/>
</dbReference>
<evidence type="ECO:0000313" key="5">
    <source>
        <dbReference type="EMBL" id="REG31020.1"/>
    </source>
</evidence>
<keyword evidence="2" id="KW-0732">Signal</keyword>
<keyword evidence="5" id="KW-0378">Hydrolase</keyword>
<reference evidence="5 7" key="2">
    <citation type="submission" date="2018-08" db="EMBL/GenBank/DDBJ databases">
        <title>Genomic Encyclopedia of Archaeal and Bacterial Type Strains, Phase II (KMG-II): from individual species to whole genera.</title>
        <authorList>
            <person name="Goeker M."/>
        </authorList>
    </citation>
    <scope>NUCLEOTIDE SEQUENCE [LARGE SCALE GENOMIC DNA]</scope>
    <source>
        <strain evidence="5 7">DSM 2261</strain>
    </source>
</reference>